<dbReference type="PANTHER" id="PTHR36766:SF44">
    <property type="entry name" value="NBS-CODING RESISTANCE GENE ANALOG"/>
    <property type="match status" value="1"/>
</dbReference>
<evidence type="ECO:0000256" key="2">
    <source>
        <dbReference type="ARBA" id="ARBA00022821"/>
    </source>
</evidence>
<dbReference type="GO" id="GO:0043531">
    <property type="term" value="F:ADP binding"/>
    <property type="evidence" value="ECO:0007669"/>
    <property type="project" value="InterPro"/>
</dbReference>
<protein>
    <recommendedName>
        <fullName evidence="3">NB-ARC domain-containing protein</fullName>
    </recommendedName>
</protein>
<evidence type="ECO:0000256" key="1">
    <source>
        <dbReference type="ARBA" id="ARBA00022614"/>
    </source>
</evidence>
<dbReference type="InterPro" id="IPR027417">
    <property type="entry name" value="P-loop_NTPase"/>
</dbReference>
<dbReference type="AlphaFoldDB" id="A0AAV6XEQ5"/>
<dbReference type="SUPFAM" id="SSF52540">
    <property type="entry name" value="P-loop containing nucleoside triphosphate hydrolases"/>
    <property type="match status" value="1"/>
</dbReference>
<proteinExistence type="predicted"/>
<comment type="caution">
    <text evidence="4">The sequence shown here is derived from an EMBL/GenBank/DDBJ whole genome shotgun (WGS) entry which is preliminary data.</text>
</comment>
<dbReference type="Gene3D" id="3.40.50.300">
    <property type="entry name" value="P-loop containing nucleotide triphosphate hydrolases"/>
    <property type="match status" value="1"/>
</dbReference>
<dbReference type="Proteomes" id="UP000826271">
    <property type="component" value="Unassembled WGS sequence"/>
</dbReference>
<dbReference type="InterPro" id="IPR002182">
    <property type="entry name" value="NB-ARC"/>
</dbReference>
<sequence>MAVSAYASVVSLMHVLDQIQHPSRHRLLPNMKQIETLREKVHFLQEFLELHSATKVEGMEDLIKQITAVADEAEDIIDSHVVDQLREEHEERIYMGIPLLFHEDTSDDHVVDQLHGGSQSTIDIGLSSFCQAIDKVIGKIDSIKKELLTMVNEGMAVQEQAQPSVSQPAAAPSTLPSHGKNTVVGFDEHLEYSVHEILRGILIDIGVTDDIKGETLAELGQRLHKKLFRRRYLIVMDDLWSTKGWDDFKLSFPDSGNRSRVMITTRLSDVAISLGSHRPYFLDFLDENNSWNLLCEKAFTQRSSSPELEEIGKRIAKSCEGLPLSISVIGGLLAKSNMT</sequence>
<keyword evidence="2" id="KW-0611">Plant defense</keyword>
<dbReference type="EMBL" id="WHWC01000007">
    <property type="protein sequence ID" value="KAG8378976.1"/>
    <property type="molecule type" value="Genomic_DNA"/>
</dbReference>
<feature type="domain" description="NB-ARC" evidence="3">
    <location>
        <begin position="192"/>
        <end position="302"/>
    </location>
</feature>
<evidence type="ECO:0000259" key="3">
    <source>
        <dbReference type="Pfam" id="PF00931"/>
    </source>
</evidence>
<organism evidence="4 5">
    <name type="scientific">Buddleja alternifolia</name>
    <dbReference type="NCBI Taxonomy" id="168488"/>
    <lineage>
        <taxon>Eukaryota</taxon>
        <taxon>Viridiplantae</taxon>
        <taxon>Streptophyta</taxon>
        <taxon>Embryophyta</taxon>
        <taxon>Tracheophyta</taxon>
        <taxon>Spermatophyta</taxon>
        <taxon>Magnoliopsida</taxon>
        <taxon>eudicotyledons</taxon>
        <taxon>Gunneridae</taxon>
        <taxon>Pentapetalae</taxon>
        <taxon>asterids</taxon>
        <taxon>lamiids</taxon>
        <taxon>Lamiales</taxon>
        <taxon>Scrophulariaceae</taxon>
        <taxon>Buddlejeae</taxon>
        <taxon>Buddleja</taxon>
    </lineage>
</organism>
<dbReference type="InterPro" id="IPR042197">
    <property type="entry name" value="Apaf_helical"/>
</dbReference>
<dbReference type="Pfam" id="PF00931">
    <property type="entry name" value="NB-ARC"/>
    <property type="match status" value="1"/>
</dbReference>
<dbReference type="GO" id="GO:0006952">
    <property type="term" value="P:defense response"/>
    <property type="evidence" value="ECO:0007669"/>
    <property type="project" value="UniProtKB-KW"/>
</dbReference>
<reference evidence="4" key="1">
    <citation type="submission" date="2019-10" db="EMBL/GenBank/DDBJ databases">
        <authorList>
            <person name="Zhang R."/>
            <person name="Pan Y."/>
            <person name="Wang J."/>
            <person name="Ma R."/>
            <person name="Yu S."/>
        </authorList>
    </citation>
    <scope>NUCLEOTIDE SEQUENCE</scope>
    <source>
        <strain evidence="4">LA-IB0</strain>
        <tissue evidence="4">Leaf</tissue>
    </source>
</reference>
<accession>A0AAV6XEQ5</accession>
<keyword evidence="1" id="KW-0433">Leucine-rich repeat</keyword>
<keyword evidence="5" id="KW-1185">Reference proteome</keyword>
<evidence type="ECO:0000313" key="4">
    <source>
        <dbReference type="EMBL" id="KAG8378976.1"/>
    </source>
</evidence>
<dbReference type="Gene3D" id="1.10.8.430">
    <property type="entry name" value="Helical domain of apoptotic protease-activating factors"/>
    <property type="match status" value="1"/>
</dbReference>
<gene>
    <name evidence="4" type="ORF">BUALT_Bualt07G0040400</name>
</gene>
<dbReference type="PANTHER" id="PTHR36766">
    <property type="entry name" value="PLANT BROAD-SPECTRUM MILDEW RESISTANCE PROTEIN RPW8"/>
    <property type="match status" value="1"/>
</dbReference>
<name>A0AAV6XEQ5_9LAMI</name>
<dbReference type="Gene3D" id="1.20.5.4130">
    <property type="match status" value="1"/>
</dbReference>
<dbReference type="PRINTS" id="PR00364">
    <property type="entry name" value="DISEASERSIST"/>
</dbReference>
<evidence type="ECO:0000313" key="5">
    <source>
        <dbReference type="Proteomes" id="UP000826271"/>
    </source>
</evidence>